<evidence type="ECO:0000313" key="1">
    <source>
        <dbReference type="EMBL" id="TMR39578.1"/>
    </source>
</evidence>
<accession>A0A5S4H2U7</accession>
<gene>
    <name evidence="1" type="ORF">ETD85_00770</name>
</gene>
<evidence type="ECO:0000313" key="2">
    <source>
        <dbReference type="Proteomes" id="UP000306628"/>
    </source>
</evidence>
<dbReference type="OrthoDB" id="3536762at2"/>
<dbReference type="AlphaFoldDB" id="A0A5S4H2U7"/>
<proteinExistence type="predicted"/>
<name>A0A5S4H2U7_9ACTN</name>
<protein>
    <submittedName>
        <fullName evidence="1">Uncharacterized protein</fullName>
    </submittedName>
</protein>
<organism evidence="1 2">
    <name type="scientific">Nonomuraea zeae</name>
    <dbReference type="NCBI Taxonomy" id="1642303"/>
    <lineage>
        <taxon>Bacteria</taxon>
        <taxon>Bacillati</taxon>
        <taxon>Actinomycetota</taxon>
        <taxon>Actinomycetes</taxon>
        <taxon>Streptosporangiales</taxon>
        <taxon>Streptosporangiaceae</taxon>
        <taxon>Nonomuraea</taxon>
    </lineage>
</organism>
<comment type="caution">
    <text evidence="1">The sequence shown here is derived from an EMBL/GenBank/DDBJ whole genome shotgun (WGS) entry which is preliminary data.</text>
</comment>
<dbReference type="Proteomes" id="UP000306628">
    <property type="component" value="Unassembled WGS sequence"/>
</dbReference>
<dbReference type="EMBL" id="VCKX01000002">
    <property type="protein sequence ID" value="TMR39578.1"/>
    <property type="molecule type" value="Genomic_DNA"/>
</dbReference>
<dbReference type="RefSeq" id="WP_138687604.1">
    <property type="nucleotide sequence ID" value="NZ_JBHSAZ010000112.1"/>
</dbReference>
<reference evidence="1 2" key="1">
    <citation type="submission" date="2019-05" db="EMBL/GenBank/DDBJ databases">
        <title>Draft genome sequence of Nonomuraea zeae DSM 100528.</title>
        <authorList>
            <person name="Saricaoglu S."/>
            <person name="Isik K."/>
        </authorList>
    </citation>
    <scope>NUCLEOTIDE SEQUENCE [LARGE SCALE GENOMIC DNA]</scope>
    <source>
        <strain evidence="1 2">DSM 100528</strain>
    </source>
</reference>
<sequence>MAKTPSPLAAVEVALPEGWLALHRARLRVAVAQSMTGRLATLAGAAAAGVGLFTGDYTGASLLADAALTLAGLGTLRVWKPEGHQRATASVLYLMPGASLAALLVAERIVPGIHWGEAAALAVWTVGTWVTRPAEVARRMLAPPPSYALAPVEEPKPQVVCDHPVAGWWAHNVAVEGGAGPRTALNHIERTGEQAMRAIICSTVPGQPVPDISKKRLSALMNVPENDITIGPVPGCGSAYQFITVGQPDEDRTPATVWADKIAPKAMPGTVLTSVRSGRPPVPDEED</sequence>
<keyword evidence="2" id="KW-1185">Reference proteome</keyword>